<dbReference type="Proteomes" id="UP001148125">
    <property type="component" value="Unassembled WGS sequence"/>
</dbReference>
<feature type="DNA-binding region" description="H-T-H motif" evidence="3">
    <location>
        <begin position="32"/>
        <end position="51"/>
    </location>
</feature>
<reference evidence="5" key="1">
    <citation type="submission" date="2024-05" db="EMBL/GenBank/DDBJ databases">
        <title>Alkalihalobacillus sp. strain MEB203 novel alkaliphilic bacterium from Lonar Lake, India.</title>
        <authorList>
            <person name="Joshi A."/>
            <person name="Thite S."/>
            <person name="Mengade P."/>
        </authorList>
    </citation>
    <scope>NUCLEOTIDE SEQUENCE</scope>
    <source>
        <strain evidence="5">MEB 203</strain>
    </source>
</reference>
<dbReference type="PANTHER" id="PTHR43479:SF21">
    <property type="entry name" value="TRANSCRIPTIONAL REGULATOR, TETR FAMILY"/>
    <property type="match status" value="1"/>
</dbReference>
<dbReference type="PROSITE" id="PS50977">
    <property type="entry name" value="HTH_TETR_2"/>
    <property type="match status" value="1"/>
</dbReference>
<name>A0ABT5VJ29_9BACI</name>
<feature type="domain" description="HTH tetR-type" evidence="4">
    <location>
        <begin position="9"/>
        <end position="69"/>
    </location>
</feature>
<dbReference type="Gene3D" id="1.10.357.10">
    <property type="entry name" value="Tetracycline Repressor, domain 2"/>
    <property type="match status" value="1"/>
</dbReference>
<keyword evidence="6" id="KW-1185">Reference proteome</keyword>
<evidence type="ECO:0000256" key="1">
    <source>
        <dbReference type="ARBA" id="ARBA00022491"/>
    </source>
</evidence>
<sequence>MDGFQRRREQKKKNILETALSLFTEYGIQKVSISEIAKKANVSQVTIYNYFESKHNLIHDVFIYYVDKAANDFEEVIFSDLPFPEKIQKMVFAKKEAATQIHEEFYEFMMKEYTAEGNYIEKVYIEKTIPYFTKLIEDGKQQGFVNQELSAEAVLFYINMLKDYVQKEEVYQKILPITEDITNIFFYGICGKKD</sequence>
<keyword evidence="1" id="KW-0678">Repressor</keyword>
<dbReference type="InterPro" id="IPR001647">
    <property type="entry name" value="HTH_TetR"/>
</dbReference>
<protein>
    <submittedName>
        <fullName evidence="5">TetR/AcrR family transcriptional regulator</fullName>
    </submittedName>
</protein>
<dbReference type="RefSeq" id="WP_275120063.1">
    <property type="nucleotide sequence ID" value="NZ_JAOTPO010000016.1"/>
</dbReference>
<keyword evidence="2 3" id="KW-0238">DNA-binding</keyword>
<dbReference type="Gene3D" id="1.10.10.60">
    <property type="entry name" value="Homeodomain-like"/>
    <property type="match status" value="1"/>
</dbReference>
<dbReference type="EMBL" id="JAOTPO010000016">
    <property type="protein sequence ID" value="MDE5415461.1"/>
    <property type="molecule type" value="Genomic_DNA"/>
</dbReference>
<evidence type="ECO:0000313" key="6">
    <source>
        <dbReference type="Proteomes" id="UP001148125"/>
    </source>
</evidence>
<comment type="caution">
    <text evidence="5">The sequence shown here is derived from an EMBL/GenBank/DDBJ whole genome shotgun (WGS) entry which is preliminary data.</text>
</comment>
<dbReference type="SUPFAM" id="SSF46689">
    <property type="entry name" value="Homeodomain-like"/>
    <property type="match status" value="1"/>
</dbReference>
<proteinExistence type="predicted"/>
<dbReference type="PANTHER" id="PTHR43479">
    <property type="entry name" value="ACREF/ENVCD OPERON REPRESSOR-RELATED"/>
    <property type="match status" value="1"/>
</dbReference>
<dbReference type="InterPro" id="IPR050624">
    <property type="entry name" value="HTH-type_Tx_Regulator"/>
</dbReference>
<evidence type="ECO:0000256" key="2">
    <source>
        <dbReference type="ARBA" id="ARBA00023125"/>
    </source>
</evidence>
<gene>
    <name evidence="5" type="ORF">N7Z68_19035</name>
</gene>
<evidence type="ECO:0000313" key="5">
    <source>
        <dbReference type="EMBL" id="MDE5415461.1"/>
    </source>
</evidence>
<evidence type="ECO:0000256" key="3">
    <source>
        <dbReference type="PROSITE-ProRule" id="PRU00335"/>
    </source>
</evidence>
<dbReference type="InterPro" id="IPR009057">
    <property type="entry name" value="Homeodomain-like_sf"/>
</dbReference>
<dbReference type="Pfam" id="PF00440">
    <property type="entry name" value="TetR_N"/>
    <property type="match status" value="1"/>
</dbReference>
<evidence type="ECO:0000259" key="4">
    <source>
        <dbReference type="PROSITE" id="PS50977"/>
    </source>
</evidence>
<dbReference type="PRINTS" id="PR00455">
    <property type="entry name" value="HTHTETR"/>
</dbReference>
<accession>A0ABT5VJ29</accession>
<organism evidence="5 6">
    <name type="scientific">Alkalihalobacterium chitinilyticum</name>
    <dbReference type="NCBI Taxonomy" id="2980103"/>
    <lineage>
        <taxon>Bacteria</taxon>
        <taxon>Bacillati</taxon>
        <taxon>Bacillota</taxon>
        <taxon>Bacilli</taxon>
        <taxon>Bacillales</taxon>
        <taxon>Bacillaceae</taxon>
        <taxon>Alkalihalobacterium</taxon>
    </lineage>
</organism>